<protein>
    <submittedName>
        <fullName evidence="1">Uncharacterized protein</fullName>
    </submittedName>
</protein>
<organism evidence="1 2">
    <name type="scientific">Tritrichomonas musculus</name>
    <dbReference type="NCBI Taxonomy" id="1915356"/>
    <lineage>
        <taxon>Eukaryota</taxon>
        <taxon>Metamonada</taxon>
        <taxon>Parabasalia</taxon>
        <taxon>Tritrichomonadida</taxon>
        <taxon>Tritrichomonadidae</taxon>
        <taxon>Tritrichomonas</taxon>
    </lineage>
</organism>
<dbReference type="Proteomes" id="UP001470230">
    <property type="component" value="Unassembled WGS sequence"/>
</dbReference>
<evidence type="ECO:0000313" key="1">
    <source>
        <dbReference type="EMBL" id="KAK8885950.1"/>
    </source>
</evidence>
<dbReference type="PANTHER" id="PTHR31789:SF1">
    <property type="entry name" value="OS05G0482600 PROTEIN"/>
    <property type="match status" value="1"/>
</dbReference>
<comment type="caution">
    <text evidence="1">The sequence shown here is derived from an EMBL/GenBank/DDBJ whole genome shotgun (WGS) entry which is preliminary data.</text>
</comment>
<sequence length="470" mass="53398">MIPSSRVSPLRVHVDNPAKQRERNLLAFFNQFIKKPEPFFFNSTKMLISSLSFRCVFSMWKDIGELPNNQSPFLLRLSLIDEITITSNCAIVRSRNGLCGVYKLLDRSFVGFINQMNHELVKSVFINESGNENKSSDDSKIIKAVCLKEDNFSRVRCFTSSITDMKNSMEIFKDEDISFPGFVEFDSINSRGIVLNGNLTYSIYNLKDFTLEKRISGAHIRDVKFVPGLLIVTQTKNKENNAGSKKGNVNENICVMGNYQRRNGSINDIDLDNTDSDENYQNNYEPIYLEFHSFDGNTCTVELRLVPGKEIQFIDCLGSNIVIKQAGYNARIYDAGTHAFSEIPSTAELKITDFLFLYRARKFFIYHHGQFEVFSFSGEFLFSLTASSSKRSLDPSPAAVSKSQEFLAACSHSSFSQWIYIFSLKDGSLYWTRKIPPQQNNGYKITALAFDEVSCSLIVGDESGRISFYQ</sequence>
<gene>
    <name evidence="1" type="ORF">M9Y10_041409</name>
</gene>
<dbReference type="PANTHER" id="PTHR31789">
    <property type="entry name" value="OS05G0482600 PROTEIN"/>
    <property type="match status" value="1"/>
</dbReference>
<accession>A0ABR2K7B8</accession>
<dbReference type="InterPro" id="IPR057221">
    <property type="entry name" value="DUF7899"/>
</dbReference>
<dbReference type="Pfam" id="PF25463">
    <property type="entry name" value="DUF7899"/>
    <property type="match status" value="1"/>
</dbReference>
<dbReference type="SUPFAM" id="SSF101898">
    <property type="entry name" value="NHL repeat"/>
    <property type="match status" value="1"/>
</dbReference>
<keyword evidence="2" id="KW-1185">Reference proteome</keyword>
<dbReference type="EMBL" id="JAPFFF010000007">
    <property type="protein sequence ID" value="KAK8885950.1"/>
    <property type="molecule type" value="Genomic_DNA"/>
</dbReference>
<evidence type="ECO:0000313" key="2">
    <source>
        <dbReference type="Proteomes" id="UP001470230"/>
    </source>
</evidence>
<reference evidence="1 2" key="1">
    <citation type="submission" date="2024-04" db="EMBL/GenBank/DDBJ databases">
        <title>Tritrichomonas musculus Genome.</title>
        <authorList>
            <person name="Alves-Ferreira E."/>
            <person name="Grigg M."/>
            <person name="Lorenzi H."/>
            <person name="Galac M."/>
        </authorList>
    </citation>
    <scope>NUCLEOTIDE SEQUENCE [LARGE SCALE GENOMIC DNA]</scope>
    <source>
        <strain evidence="1 2">EAF2021</strain>
    </source>
</reference>
<proteinExistence type="predicted"/>
<name>A0ABR2K7B8_9EUKA</name>